<dbReference type="RefSeq" id="WP_380189999.1">
    <property type="nucleotide sequence ID" value="NZ_JBHTBQ010000044.1"/>
</dbReference>
<dbReference type="InterPro" id="IPR002696">
    <property type="entry name" value="Membr_insert_effic_factor_YidD"/>
</dbReference>
<gene>
    <name evidence="1" type="primary">yidD</name>
    <name evidence="1" type="ORF">ACFQNF_18060</name>
</gene>
<organism evidence="1 2">
    <name type="scientific">Iodobacter arcticus</name>
    <dbReference type="NCBI Taxonomy" id="590593"/>
    <lineage>
        <taxon>Bacteria</taxon>
        <taxon>Pseudomonadati</taxon>
        <taxon>Pseudomonadota</taxon>
        <taxon>Betaproteobacteria</taxon>
        <taxon>Neisseriales</taxon>
        <taxon>Chitinibacteraceae</taxon>
        <taxon>Iodobacter</taxon>
    </lineage>
</organism>
<accession>A0ABW2R1J3</accession>
<dbReference type="Proteomes" id="UP001596473">
    <property type="component" value="Unassembled WGS sequence"/>
</dbReference>
<evidence type="ECO:0000313" key="2">
    <source>
        <dbReference type="Proteomes" id="UP001596473"/>
    </source>
</evidence>
<sequence>MLFIQIYKKYISPYKGFCCAYHVHTGRASCSTLGFRAIRRHGAFTGLAVLRQRMARCGQVYRRHAPLQRRPPIAQRGDCDCDLPGNISFSSFSDACDCLSCCNGCDWPRRKQKSANAPKKQSRWRRQ</sequence>
<dbReference type="Pfam" id="PF01809">
    <property type="entry name" value="YidD"/>
    <property type="match status" value="1"/>
</dbReference>
<name>A0ABW2R1J3_9NEIS</name>
<comment type="caution">
    <text evidence="1">The sequence shown here is derived from an EMBL/GenBank/DDBJ whole genome shotgun (WGS) entry which is preliminary data.</text>
</comment>
<keyword evidence="2" id="KW-1185">Reference proteome</keyword>
<reference evidence="2" key="1">
    <citation type="journal article" date="2019" name="Int. J. Syst. Evol. Microbiol.">
        <title>The Global Catalogue of Microorganisms (GCM) 10K type strain sequencing project: providing services to taxonomists for standard genome sequencing and annotation.</title>
        <authorList>
            <consortium name="The Broad Institute Genomics Platform"/>
            <consortium name="The Broad Institute Genome Sequencing Center for Infectious Disease"/>
            <person name="Wu L."/>
            <person name="Ma J."/>
        </authorList>
    </citation>
    <scope>NUCLEOTIDE SEQUENCE [LARGE SCALE GENOMIC DNA]</scope>
    <source>
        <strain evidence="2">CCUG 62945</strain>
    </source>
</reference>
<dbReference type="EMBL" id="JBHTBQ010000044">
    <property type="protein sequence ID" value="MFC7421767.1"/>
    <property type="molecule type" value="Genomic_DNA"/>
</dbReference>
<evidence type="ECO:0000313" key="1">
    <source>
        <dbReference type="EMBL" id="MFC7421767.1"/>
    </source>
</evidence>
<proteinExistence type="predicted"/>
<protein>
    <submittedName>
        <fullName evidence="1">Membrane protein insertion efficiency factor YidD</fullName>
    </submittedName>
</protein>
<dbReference type="NCBIfam" id="TIGR00278">
    <property type="entry name" value="membrane protein insertion efficiency factor YidD"/>
    <property type="match status" value="1"/>
</dbReference>
<dbReference type="SMART" id="SM01234">
    <property type="entry name" value="Haemolytic"/>
    <property type="match status" value="1"/>
</dbReference>